<evidence type="ECO:0000313" key="3">
    <source>
        <dbReference type="Proteomes" id="UP000053989"/>
    </source>
</evidence>
<name>A0A0C3DC81_9AGAM</name>
<evidence type="ECO:0000313" key="2">
    <source>
        <dbReference type="EMBL" id="KIM53666.1"/>
    </source>
</evidence>
<feature type="domain" description="YCII-related" evidence="1">
    <location>
        <begin position="18"/>
        <end position="99"/>
    </location>
</feature>
<evidence type="ECO:0000259" key="1">
    <source>
        <dbReference type="Pfam" id="PF03795"/>
    </source>
</evidence>
<dbReference type="InParanoid" id="A0A0C3DC81"/>
<sequence>MSPPSFELPKFVLWAPDYADDGALARRMAVRPVHLENANRLIQQGILRVAGGVMTAESIVAAPSDKKFVGSYMIYEAEDLEAVRKLVENDVYYKTGVWDKEKLTILPVLMATALPPVPSLSPTTHTCQ</sequence>
<reference evidence="3" key="2">
    <citation type="submission" date="2015-01" db="EMBL/GenBank/DDBJ databases">
        <title>Evolutionary Origins and Diversification of the Mycorrhizal Mutualists.</title>
        <authorList>
            <consortium name="DOE Joint Genome Institute"/>
            <consortium name="Mycorrhizal Genomics Consortium"/>
            <person name="Kohler A."/>
            <person name="Kuo A."/>
            <person name="Nagy L.G."/>
            <person name="Floudas D."/>
            <person name="Copeland A."/>
            <person name="Barry K.W."/>
            <person name="Cichocki N."/>
            <person name="Veneault-Fourrey C."/>
            <person name="LaButti K."/>
            <person name="Lindquist E.A."/>
            <person name="Lipzen A."/>
            <person name="Lundell T."/>
            <person name="Morin E."/>
            <person name="Murat C."/>
            <person name="Riley R."/>
            <person name="Ohm R."/>
            <person name="Sun H."/>
            <person name="Tunlid A."/>
            <person name="Henrissat B."/>
            <person name="Grigoriev I.V."/>
            <person name="Hibbett D.S."/>
            <person name="Martin F."/>
        </authorList>
    </citation>
    <scope>NUCLEOTIDE SEQUENCE [LARGE SCALE GENOMIC DNA]</scope>
    <source>
        <strain evidence="3">Foug A</strain>
    </source>
</reference>
<dbReference type="SUPFAM" id="SSF54909">
    <property type="entry name" value="Dimeric alpha+beta barrel"/>
    <property type="match status" value="1"/>
</dbReference>
<dbReference type="Pfam" id="PF03795">
    <property type="entry name" value="YCII"/>
    <property type="match status" value="1"/>
</dbReference>
<dbReference type="InterPro" id="IPR051807">
    <property type="entry name" value="Sec-metab_biosynth-assoc"/>
</dbReference>
<organism evidence="2 3">
    <name type="scientific">Scleroderma citrinum Foug A</name>
    <dbReference type="NCBI Taxonomy" id="1036808"/>
    <lineage>
        <taxon>Eukaryota</taxon>
        <taxon>Fungi</taxon>
        <taxon>Dikarya</taxon>
        <taxon>Basidiomycota</taxon>
        <taxon>Agaricomycotina</taxon>
        <taxon>Agaricomycetes</taxon>
        <taxon>Agaricomycetidae</taxon>
        <taxon>Boletales</taxon>
        <taxon>Sclerodermatineae</taxon>
        <taxon>Sclerodermataceae</taxon>
        <taxon>Scleroderma</taxon>
    </lineage>
</organism>
<accession>A0A0C3DC81</accession>
<dbReference type="InterPro" id="IPR011008">
    <property type="entry name" value="Dimeric_a/b-barrel"/>
</dbReference>
<dbReference type="HOGENOM" id="CLU_110355_2_1_1"/>
<protein>
    <recommendedName>
        <fullName evidence="1">YCII-related domain-containing protein</fullName>
    </recommendedName>
</protein>
<dbReference type="Gene3D" id="3.30.70.1060">
    <property type="entry name" value="Dimeric alpha+beta barrel"/>
    <property type="match status" value="1"/>
</dbReference>
<dbReference type="OrthoDB" id="5519740at2759"/>
<dbReference type="AlphaFoldDB" id="A0A0C3DC81"/>
<proteinExistence type="predicted"/>
<gene>
    <name evidence="2" type="ORF">SCLCIDRAFT_1222642</name>
</gene>
<reference evidence="2 3" key="1">
    <citation type="submission" date="2014-04" db="EMBL/GenBank/DDBJ databases">
        <authorList>
            <consortium name="DOE Joint Genome Institute"/>
            <person name="Kuo A."/>
            <person name="Kohler A."/>
            <person name="Nagy L.G."/>
            <person name="Floudas D."/>
            <person name="Copeland A."/>
            <person name="Barry K.W."/>
            <person name="Cichocki N."/>
            <person name="Veneault-Fourrey C."/>
            <person name="LaButti K."/>
            <person name="Lindquist E.A."/>
            <person name="Lipzen A."/>
            <person name="Lundell T."/>
            <person name="Morin E."/>
            <person name="Murat C."/>
            <person name="Sun H."/>
            <person name="Tunlid A."/>
            <person name="Henrissat B."/>
            <person name="Grigoriev I.V."/>
            <person name="Hibbett D.S."/>
            <person name="Martin F."/>
            <person name="Nordberg H.P."/>
            <person name="Cantor M.N."/>
            <person name="Hua S.X."/>
        </authorList>
    </citation>
    <scope>NUCLEOTIDE SEQUENCE [LARGE SCALE GENOMIC DNA]</scope>
    <source>
        <strain evidence="2 3">Foug A</strain>
    </source>
</reference>
<dbReference type="Proteomes" id="UP000053989">
    <property type="component" value="Unassembled WGS sequence"/>
</dbReference>
<dbReference type="PANTHER" id="PTHR33606">
    <property type="entry name" value="PROTEIN YCII"/>
    <property type="match status" value="1"/>
</dbReference>
<keyword evidence="3" id="KW-1185">Reference proteome</keyword>
<dbReference type="EMBL" id="KN822174">
    <property type="protein sequence ID" value="KIM53666.1"/>
    <property type="molecule type" value="Genomic_DNA"/>
</dbReference>
<dbReference type="InterPro" id="IPR005545">
    <property type="entry name" value="YCII"/>
</dbReference>
<dbReference type="PANTHER" id="PTHR33606:SF3">
    <property type="entry name" value="PROTEIN YCII"/>
    <property type="match status" value="1"/>
</dbReference>